<evidence type="ECO:0000256" key="3">
    <source>
        <dbReference type="ARBA" id="ARBA00023163"/>
    </source>
</evidence>
<dbReference type="RefSeq" id="WP_085467326.1">
    <property type="nucleotide sequence ID" value="NZ_FXBL01000004.1"/>
</dbReference>
<dbReference type="CDD" id="cd00090">
    <property type="entry name" value="HTH_ARSR"/>
    <property type="match status" value="1"/>
</dbReference>
<evidence type="ECO:0000313" key="6">
    <source>
        <dbReference type="EMBL" id="SMH57380.1"/>
    </source>
</evidence>
<dbReference type="Pfam" id="PF12802">
    <property type="entry name" value="MarR_2"/>
    <property type="match status" value="1"/>
</dbReference>
<organism evidence="6 7">
    <name type="scientific">Mesorhizobium australicum</name>
    <dbReference type="NCBI Taxonomy" id="536018"/>
    <lineage>
        <taxon>Bacteria</taxon>
        <taxon>Pseudomonadati</taxon>
        <taxon>Pseudomonadota</taxon>
        <taxon>Alphaproteobacteria</taxon>
        <taxon>Hyphomicrobiales</taxon>
        <taxon>Phyllobacteriaceae</taxon>
        <taxon>Mesorhizobium</taxon>
    </lineage>
</organism>
<evidence type="ECO:0000256" key="2">
    <source>
        <dbReference type="ARBA" id="ARBA00023125"/>
    </source>
</evidence>
<accession>A0A1X7Q0X5</accession>
<sequence>MGANISDDGKKARLLAELGAAVRAMSAQGVMVSQAVASRFGLNTTDLECLDALVMKGGEATVGELGQATGLTSGATTTLLDRLTKAGYVERAADPHDRRKVGVRIRKDAIAPIQAIYAPLASQMDVVWSRYSVEDLAIILDFMTRATAVTAAWMQQLHAASEPAGTPRSKRGRPAKPVAPPSSS</sequence>
<dbReference type="Proteomes" id="UP000193083">
    <property type="component" value="Unassembled WGS sequence"/>
</dbReference>
<keyword evidence="7" id="KW-1185">Reference proteome</keyword>
<evidence type="ECO:0000256" key="1">
    <source>
        <dbReference type="ARBA" id="ARBA00023015"/>
    </source>
</evidence>
<proteinExistence type="predicted"/>
<dbReference type="EMBL" id="FXBL01000004">
    <property type="protein sequence ID" value="SMH57380.1"/>
    <property type="molecule type" value="Genomic_DNA"/>
</dbReference>
<keyword evidence="1" id="KW-0805">Transcription regulation</keyword>
<feature type="region of interest" description="Disordered" evidence="4">
    <location>
        <begin position="160"/>
        <end position="184"/>
    </location>
</feature>
<dbReference type="PANTHER" id="PTHR42756">
    <property type="entry name" value="TRANSCRIPTIONAL REGULATOR, MARR"/>
    <property type="match status" value="1"/>
</dbReference>
<reference evidence="6 7" key="1">
    <citation type="submission" date="2017-04" db="EMBL/GenBank/DDBJ databases">
        <authorList>
            <person name="Afonso C.L."/>
            <person name="Miller P.J."/>
            <person name="Scott M.A."/>
            <person name="Spackman E."/>
            <person name="Goraichik I."/>
            <person name="Dimitrov K.M."/>
            <person name="Suarez D.L."/>
            <person name="Swayne D.E."/>
        </authorList>
    </citation>
    <scope>NUCLEOTIDE SEQUENCE [LARGE SCALE GENOMIC DNA]</scope>
    <source>
        <strain evidence="6 7">B5P</strain>
    </source>
</reference>
<feature type="domain" description="HTH marR-type" evidence="5">
    <location>
        <begin position="11"/>
        <end position="148"/>
    </location>
</feature>
<dbReference type="AlphaFoldDB" id="A0A1X7Q0X5"/>
<dbReference type="SMART" id="SM00347">
    <property type="entry name" value="HTH_MARR"/>
    <property type="match status" value="1"/>
</dbReference>
<dbReference type="Gene3D" id="1.10.10.10">
    <property type="entry name" value="Winged helix-like DNA-binding domain superfamily/Winged helix DNA-binding domain"/>
    <property type="match status" value="1"/>
</dbReference>
<dbReference type="GO" id="GO:0003700">
    <property type="term" value="F:DNA-binding transcription factor activity"/>
    <property type="evidence" value="ECO:0007669"/>
    <property type="project" value="InterPro"/>
</dbReference>
<name>A0A1X7Q0X5_9HYPH</name>
<evidence type="ECO:0000259" key="5">
    <source>
        <dbReference type="PROSITE" id="PS50995"/>
    </source>
</evidence>
<evidence type="ECO:0000313" key="7">
    <source>
        <dbReference type="Proteomes" id="UP000193083"/>
    </source>
</evidence>
<dbReference type="InterPro" id="IPR000835">
    <property type="entry name" value="HTH_MarR-typ"/>
</dbReference>
<keyword evidence="3" id="KW-0804">Transcription</keyword>
<dbReference type="PANTHER" id="PTHR42756:SF1">
    <property type="entry name" value="TRANSCRIPTIONAL REPRESSOR OF EMRAB OPERON"/>
    <property type="match status" value="1"/>
</dbReference>
<dbReference type="InterPro" id="IPR011991">
    <property type="entry name" value="ArsR-like_HTH"/>
</dbReference>
<dbReference type="SUPFAM" id="SSF46785">
    <property type="entry name" value="Winged helix' DNA-binding domain"/>
    <property type="match status" value="1"/>
</dbReference>
<evidence type="ECO:0000256" key="4">
    <source>
        <dbReference type="SAM" id="MobiDB-lite"/>
    </source>
</evidence>
<keyword evidence="2 6" id="KW-0238">DNA-binding</keyword>
<dbReference type="InterPro" id="IPR036390">
    <property type="entry name" value="WH_DNA-bd_sf"/>
</dbReference>
<protein>
    <submittedName>
        <fullName evidence="6">DNA-binding transcriptional regulator, MarR family</fullName>
    </submittedName>
</protein>
<dbReference type="GO" id="GO:0003677">
    <property type="term" value="F:DNA binding"/>
    <property type="evidence" value="ECO:0007669"/>
    <property type="project" value="UniProtKB-KW"/>
</dbReference>
<gene>
    <name evidence="6" type="ORF">SAMN02982922_5772</name>
</gene>
<dbReference type="OrthoDB" id="32523at2"/>
<dbReference type="InterPro" id="IPR036388">
    <property type="entry name" value="WH-like_DNA-bd_sf"/>
</dbReference>
<dbReference type="PROSITE" id="PS50995">
    <property type="entry name" value="HTH_MARR_2"/>
    <property type="match status" value="1"/>
</dbReference>